<dbReference type="AlphaFoldDB" id="X6NPM4"/>
<reference evidence="1 2" key="1">
    <citation type="journal article" date="2013" name="Curr. Biol.">
        <title>The Genome of the Foraminiferan Reticulomyxa filosa.</title>
        <authorList>
            <person name="Glockner G."/>
            <person name="Hulsmann N."/>
            <person name="Schleicher M."/>
            <person name="Noegel A.A."/>
            <person name="Eichinger L."/>
            <person name="Gallinger C."/>
            <person name="Pawlowski J."/>
            <person name="Sierra R."/>
            <person name="Euteneuer U."/>
            <person name="Pillet L."/>
            <person name="Moustafa A."/>
            <person name="Platzer M."/>
            <person name="Groth M."/>
            <person name="Szafranski K."/>
            <person name="Schliwa M."/>
        </authorList>
    </citation>
    <scope>NUCLEOTIDE SEQUENCE [LARGE SCALE GENOMIC DNA]</scope>
</reference>
<name>X6NPM4_RETFI</name>
<dbReference type="Proteomes" id="UP000023152">
    <property type="component" value="Unassembled WGS sequence"/>
</dbReference>
<sequence length="202" mass="24190">MFKKTKNDNTKVINEIYKEQERFCAQRFQTFDFQTFMEHQYKNTIDTSEKQEREENKINIELLNNHKERLTLFQHALRSVYPHFEAAQMSVHITLEENCNVASNQDMTYFSKFYSFCELLRDVHLLRDLTIQTFKVLTVLITEMKKMAGDLDQVSAFEQQFRRLSTSLLCSHNLCAPQQKAFVLSDEAFFEPFFVPWFLKFF</sequence>
<evidence type="ECO:0000313" key="2">
    <source>
        <dbReference type="Proteomes" id="UP000023152"/>
    </source>
</evidence>
<proteinExistence type="predicted"/>
<gene>
    <name evidence="1" type="ORF">RFI_09484</name>
</gene>
<organism evidence="1 2">
    <name type="scientific">Reticulomyxa filosa</name>
    <dbReference type="NCBI Taxonomy" id="46433"/>
    <lineage>
        <taxon>Eukaryota</taxon>
        <taxon>Sar</taxon>
        <taxon>Rhizaria</taxon>
        <taxon>Retaria</taxon>
        <taxon>Foraminifera</taxon>
        <taxon>Monothalamids</taxon>
        <taxon>Reticulomyxidae</taxon>
        <taxon>Reticulomyxa</taxon>
    </lineage>
</organism>
<keyword evidence="2" id="KW-1185">Reference proteome</keyword>
<evidence type="ECO:0000313" key="1">
    <source>
        <dbReference type="EMBL" id="ETO27649.1"/>
    </source>
</evidence>
<accession>X6NPM4</accession>
<comment type="caution">
    <text evidence="1">The sequence shown here is derived from an EMBL/GenBank/DDBJ whole genome shotgun (WGS) entry which is preliminary data.</text>
</comment>
<protein>
    <submittedName>
        <fullName evidence="1">Uncharacterized protein</fullName>
    </submittedName>
</protein>
<dbReference type="EMBL" id="ASPP01007126">
    <property type="protein sequence ID" value="ETO27649.1"/>
    <property type="molecule type" value="Genomic_DNA"/>
</dbReference>